<evidence type="ECO:0000256" key="1">
    <source>
        <dbReference type="ARBA" id="ARBA00004123"/>
    </source>
</evidence>
<evidence type="ECO:0000313" key="5">
    <source>
        <dbReference type="EMBL" id="GFT46043.1"/>
    </source>
</evidence>
<feature type="compositionally biased region" description="Polar residues" evidence="3">
    <location>
        <begin position="125"/>
        <end position="142"/>
    </location>
</feature>
<dbReference type="Pfam" id="PF03221">
    <property type="entry name" value="HTH_Tnp_Tc5"/>
    <property type="match status" value="1"/>
</dbReference>
<keyword evidence="2" id="KW-0238">DNA-binding</keyword>
<protein>
    <submittedName>
        <fullName evidence="5">HTH CENPB-type domain-containing protein</fullName>
    </submittedName>
</protein>
<dbReference type="EMBL" id="BMAW01015892">
    <property type="protein sequence ID" value="GFT46043.1"/>
    <property type="molecule type" value="Genomic_DNA"/>
</dbReference>
<organism evidence="5 6">
    <name type="scientific">Nephila pilipes</name>
    <name type="common">Giant wood spider</name>
    <name type="synonym">Nephila maculata</name>
    <dbReference type="NCBI Taxonomy" id="299642"/>
    <lineage>
        <taxon>Eukaryota</taxon>
        <taxon>Metazoa</taxon>
        <taxon>Ecdysozoa</taxon>
        <taxon>Arthropoda</taxon>
        <taxon>Chelicerata</taxon>
        <taxon>Arachnida</taxon>
        <taxon>Araneae</taxon>
        <taxon>Araneomorphae</taxon>
        <taxon>Entelegynae</taxon>
        <taxon>Araneoidea</taxon>
        <taxon>Nephilidae</taxon>
        <taxon>Nephila</taxon>
    </lineage>
</organism>
<dbReference type="SUPFAM" id="SSF46689">
    <property type="entry name" value="Homeodomain-like"/>
    <property type="match status" value="1"/>
</dbReference>
<dbReference type="GO" id="GO:0005634">
    <property type="term" value="C:nucleus"/>
    <property type="evidence" value="ECO:0007669"/>
    <property type="project" value="UniProtKB-SubCell"/>
</dbReference>
<sequence>MNSGSKRFRSCVYEDVDEAVLKWIHTMGDKNVPISGPFVIEKALQFAQVLGYDHFLDRTIYNNFAKAGFFACSESSESTEDEDDIPLQKMKKIWIQLKEKQEITDTVLLDDFLFLDSEAETSGLPTESDILNSVTNKNSTAMDCNEDEDENENDDNEKTKKTSYDEMINLFETIRRGLQHEENTPEGILGALQRCEVYYETKHFFKQN</sequence>
<name>A0A8X6P1C0_NEPPI</name>
<dbReference type="Proteomes" id="UP000887013">
    <property type="component" value="Unassembled WGS sequence"/>
</dbReference>
<comment type="caution">
    <text evidence="5">The sequence shown here is derived from an EMBL/GenBank/DDBJ whole genome shotgun (WGS) entry which is preliminary data.</text>
</comment>
<dbReference type="InterPro" id="IPR009057">
    <property type="entry name" value="Homeodomain-like_sf"/>
</dbReference>
<proteinExistence type="predicted"/>
<evidence type="ECO:0000259" key="4">
    <source>
        <dbReference type="PROSITE" id="PS51253"/>
    </source>
</evidence>
<reference evidence="5" key="1">
    <citation type="submission" date="2020-08" db="EMBL/GenBank/DDBJ databases">
        <title>Multicomponent nature underlies the extraordinary mechanical properties of spider dragline silk.</title>
        <authorList>
            <person name="Kono N."/>
            <person name="Nakamura H."/>
            <person name="Mori M."/>
            <person name="Yoshida Y."/>
            <person name="Ohtoshi R."/>
            <person name="Malay A.D."/>
            <person name="Moran D.A.P."/>
            <person name="Tomita M."/>
            <person name="Numata K."/>
            <person name="Arakawa K."/>
        </authorList>
    </citation>
    <scope>NUCLEOTIDE SEQUENCE</scope>
</reference>
<dbReference type="InterPro" id="IPR006600">
    <property type="entry name" value="HTH_CenpB_DNA-bd_dom"/>
</dbReference>
<gene>
    <name evidence="5" type="primary">AVEN_107746_1</name>
    <name evidence="5" type="ORF">NPIL_384011</name>
</gene>
<evidence type="ECO:0000256" key="3">
    <source>
        <dbReference type="SAM" id="MobiDB-lite"/>
    </source>
</evidence>
<dbReference type="AlphaFoldDB" id="A0A8X6P1C0"/>
<feature type="region of interest" description="Disordered" evidence="3">
    <location>
        <begin position="125"/>
        <end position="162"/>
    </location>
</feature>
<dbReference type="Gene3D" id="1.10.10.60">
    <property type="entry name" value="Homeodomain-like"/>
    <property type="match status" value="1"/>
</dbReference>
<dbReference type="OrthoDB" id="6430249at2759"/>
<comment type="subcellular location">
    <subcellularLocation>
        <location evidence="1">Nucleus</location>
    </subcellularLocation>
</comment>
<dbReference type="GO" id="GO:0003677">
    <property type="term" value="F:DNA binding"/>
    <property type="evidence" value="ECO:0007669"/>
    <property type="project" value="UniProtKB-KW"/>
</dbReference>
<accession>A0A8X6P1C0</accession>
<evidence type="ECO:0000256" key="2">
    <source>
        <dbReference type="ARBA" id="ARBA00023125"/>
    </source>
</evidence>
<keyword evidence="6" id="KW-1185">Reference proteome</keyword>
<evidence type="ECO:0000313" key="6">
    <source>
        <dbReference type="Proteomes" id="UP000887013"/>
    </source>
</evidence>
<feature type="compositionally biased region" description="Acidic residues" evidence="3">
    <location>
        <begin position="144"/>
        <end position="155"/>
    </location>
</feature>
<feature type="domain" description="HTH CENPB-type" evidence="4">
    <location>
        <begin position="4"/>
        <end position="74"/>
    </location>
</feature>
<dbReference type="PROSITE" id="PS51253">
    <property type="entry name" value="HTH_CENPB"/>
    <property type="match status" value="1"/>
</dbReference>